<dbReference type="PANTHER" id="PTHR12905:SF0">
    <property type="entry name" value="CALCINEURIN-LIKE PHOSPHOESTERASE DOMAIN-CONTAINING PROTEIN"/>
    <property type="match status" value="1"/>
</dbReference>
<dbReference type="GeneID" id="42003840"/>
<evidence type="ECO:0000259" key="1">
    <source>
        <dbReference type="Pfam" id="PF00149"/>
    </source>
</evidence>
<keyword evidence="3" id="KW-1185">Reference proteome</keyword>
<feature type="domain" description="Calcineurin-like phosphoesterase" evidence="1">
    <location>
        <begin position="20"/>
        <end position="244"/>
    </location>
</feature>
<sequence length="288" mass="32634">MVITSLDLNFPAQKPPGHVRFVCISDTHTRHRRIAMPPADVLLHTGDFTFSGVEHEIQDFMNWIASTPYQYKLMIPGNHELTLDLPFYQQNAARFHSRKAETLNPLESRFQQHFETLGFKLFDENSQIGERCKAIVLSKREQNVFYLEDEMVTIPGTGIKVYGCPWMPDFHQFAFMMPRNSPELEAKVNQIPTDVDIIMSHGPPHGIGRLDIAAFTQEHVGCELLTQRVMNTNAKVNVFGHIHESFGTCEVNGKTFINASTCTLKYQADNPPVMFDLPVGGAEMDVQP</sequence>
<dbReference type="CDD" id="cd07379">
    <property type="entry name" value="MPP_239FB"/>
    <property type="match status" value="1"/>
</dbReference>
<evidence type="ECO:0000313" key="3">
    <source>
        <dbReference type="Proteomes" id="UP000319731"/>
    </source>
</evidence>
<dbReference type="InterPro" id="IPR004843">
    <property type="entry name" value="Calcineurin-like_PHP"/>
</dbReference>
<gene>
    <name evidence="2" type="ORF">SmJEL517_g02615</name>
</gene>
<reference evidence="2 3" key="1">
    <citation type="journal article" date="2019" name="Sci. Rep.">
        <title>Comparative genomics of chytrid fungi reveal insights into the obligate biotrophic and pathogenic lifestyle of Synchytrium endobioticum.</title>
        <authorList>
            <person name="van de Vossenberg B.T.L.H."/>
            <person name="Warris S."/>
            <person name="Nguyen H.D.T."/>
            <person name="van Gent-Pelzer M.P.E."/>
            <person name="Joly D.L."/>
            <person name="van de Geest H.C."/>
            <person name="Bonants P.J.M."/>
            <person name="Smith D.S."/>
            <person name="Levesque C.A."/>
            <person name="van der Lee T.A.J."/>
        </authorList>
    </citation>
    <scope>NUCLEOTIDE SEQUENCE [LARGE SCALE GENOMIC DNA]</scope>
    <source>
        <strain evidence="2 3">JEL517</strain>
    </source>
</reference>
<dbReference type="PANTHER" id="PTHR12905">
    <property type="entry name" value="METALLOPHOSPHOESTERASE"/>
    <property type="match status" value="1"/>
</dbReference>
<name>A0A507CBC9_9FUNG</name>
<dbReference type="RefSeq" id="XP_031025481.1">
    <property type="nucleotide sequence ID" value="XM_031168543.1"/>
</dbReference>
<dbReference type="Proteomes" id="UP000319731">
    <property type="component" value="Unassembled WGS sequence"/>
</dbReference>
<dbReference type="SUPFAM" id="SSF56300">
    <property type="entry name" value="Metallo-dependent phosphatases"/>
    <property type="match status" value="1"/>
</dbReference>
<dbReference type="AlphaFoldDB" id="A0A507CBC9"/>
<proteinExistence type="predicted"/>
<dbReference type="EMBL" id="QEAO01000011">
    <property type="protein sequence ID" value="TPX34843.1"/>
    <property type="molecule type" value="Genomic_DNA"/>
</dbReference>
<dbReference type="Gene3D" id="3.60.21.10">
    <property type="match status" value="1"/>
</dbReference>
<dbReference type="GO" id="GO:0016787">
    <property type="term" value="F:hydrolase activity"/>
    <property type="evidence" value="ECO:0007669"/>
    <property type="project" value="InterPro"/>
</dbReference>
<organism evidence="2 3">
    <name type="scientific">Synchytrium microbalum</name>
    <dbReference type="NCBI Taxonomy" id="1806994"/>
    <lineage>
        <taxon>Eukaryota</taxon>
        <taxon>Fungi</taxon>
        <taxon>Fungi incertae sedis</taxon>
        <taxon>Chytridiomycota</taxon>
        <taxon>Chytridiomycota incertae sedis</taxon>
        <taxon>Chytridiomycetes</taxon>
        <taxon>Synchytriales</taxon>
        <taxon>Synchytriaceae</taxon>
        <taxon>Synchytrium</taxon>
    </lineage>
</organism>
<comment type="caution">
    <text evidence="2">The sequence shown here is derived from an EMBL/GenBank/DDBJ whole genome shotgun (WGS) entry which is preliminary data.</text>
</comment>
<dbReference type="InterPro" id="IPR029052">
    <property type="entry name" value="Metallo-depent_PP-like"/>
</dbReference>
<dbReference type="OrthoDB" id="2152538at2759"/>
<evidence type="ECO:0000313" key="2">
    <source>
        <dbReference type="EMBL" id="TPX34843.1"/>
    </source>
</evidence>
<dbReference type="Pfam" id="PF00149">
    <property type="entry name" value="Metallophos"/>
    <property type="match status" value="1"/>
</dbReference>
<dbReference type="InterPro" id="IPR051693">
    <property type="entry name" value="UPF0046_metallophosphoest"/>
</dbReference>
<protein>
    <recommendedName>
        <fullName evidence="1">Calcineurin-like phosphoesterase domain-containing protein</fullName>
    </recommendedName>
</protein>
<accession>A0A507CBC9</accession>